<dbReference type="Proteomes" id="UP001140074">
    <property type="component" value="Unassembled WGS sequence"/>
</dbReference>
<dbReference type="AlphaFoldDB" id="A0A9W8M9B0"/>
<sequence>MKLPVAISTLALLSFSHALPQLTPWPAVPGYPPVPYPYIPPAPHVLPPPGPIPPLGPYGRPIAPPRPIVSGGHGLGFPGGGVGVGFPGGPGNGDGNGNNGGGNGNNGGSNGSGRGVCGLTRGQVAALTPLLKKLGLAKTGNEVKKLVNNIVQSLGDLLNSDGITQLLGTVDQLINGLGLAGLDLKPGVDEIVSILRNQVPCLLNTLVPLP</sequence>
<proteinExistence type="predicted"/>
<gene>
    <name evidence="3" type="ORF">GGH94_000158</name>
</gene>
<keyword evidence="4" id="KW-1185">Reference proteome</keyword>
<evidence type="ECO:0000256" key="1">
    <source>
        <dbReference type="SAM" id="MobiDB-lite"/>
    </source>
</evidence>
<comment type="caution">
    <text evidence="3">The sequence shown here is derived from an EMBL/GenBank/DDBJ whole genome shotgun (WGS) entry which is preliminary data.</text>
</comment>
<protein>
    <submittedName>
        <fullName evidence="3">Uncharacterized protein</fullName>
    </submittedName>
</protein>
<evidence type="ECO:0000256" key="2">
    <source>
        <dbReference type="SAM" id="SignalP"/>
    </source>
</evidence>
<evidence type="ECO:0000313" key="4">
    <source>
        <dbReference type="Proteomes" id="UP001140074"/>
    </source>
</evidence>
<feature type="signal peptide" evidence="2">
    <location>
        <begin position="1"/>
        <end position="18"/>
    </location>
</feature>
<feature type="chain" id="PRO_5040882702" evidence="2">
    <location>
        <begin position="19"/>
        <end position="210"/>
    </location>
</feature>
<keyword evidence="2" id="KW-0732">Signal</keyword>
<evidence type="ECO:0000313" key="3">
    <source>
        <dbReference type="EMBL" id="KAJ2868318.1"/>
    </source>
</evidence>
<accession>A0A9W8M9B0</accession>
<organism evidence="3 4">
    <name type="scientific">Coemansia aciculifera</name>
    <dbReference type="NCBI Taxonomy" id="417176"/>
    <lineage>
        <taxon>Eukaryota</taxon>
        <taxon>Fungi</taxon>
        <taxon>Fungi incertae sedis</taxon>
        <taxon>Zoopagomycota</taxon>
        <taxon>Kickxellomycotina</taxon>
        <taxon>Kickxellomycetes</taxon>
        <taxon>Kickxellales</taxon>
        <taxon>Kickxellaceae</taxon>
        <taxon>Coemansia</taxon>
    </lineage>
</organism>
<feature type="region of interest" description="Disordered" evidence="1">
    <location>
        <begin position="84"/>
        <end position="107"/>
    </location>
</feature>
<name>A0A9W8M9B0_9FUNG</name>
<dbReference type="EMBL" id="JANBUY010000004">
    <property type="protein sequence ID" value="KAJ2868318.1"/>
    <property type="molecule type" value="Genomic_DNA"/>
</dbReference>
<reference evidence="3" key="1">
    <citation type="submission" date="2022-07" db="EMBL/GenBank/DDBJ databases">
        <title>Phylogenomic reconstructions and comparative analyses of Kickxellomycotina fungi.</title>
        <authorList>
            <person name="Reynolds N.K."/>
            <person name="Stajich J.E."/>
            <person name="Barry K."/>
            <person name="Grigoriev I.V."/>
            <person name="Crous P."/>
            <person name="Smith M.E."/>
        </authorList>
    </citation>
    <scope>NUCLEOTIDE SEQUENCE</scope>
    <source>
        <strain evidence="3">RSA 476</strain>
    </source>
</reference>